<dbReference type="RefSeq" id="WP_023054883.1">
    <property type="nucleotide sequence ID" value="NZ_JAUSTN010000010.1"/>
</dbReference>
<dbReference type="Pfam" id="PF00156">
    <property type="entry name" value="Pribosyltran"/>
    <property type="match status" value="1"/>
</dbReference>
<comment type="caution">
    <text evidence="5">Lacks conserved residue(s) required for the propagation of feature annotation.</text>
</comment>
<comment type="caution">
    <text evidence="8">The sequence shown here is derived from an EMBL/GenBank/DDBJ whole genome shotgun (WGS) entry which is preliminary data.</text>
</comment>
<dbReference type="GO" id="GO:0000310">
    <property type="term" value="F:xanthine phosphoribosyltransferase activity"/>
    <property type="evidence" value="ECO:0007669"/>
    <property type="project" value="UniProtKB-EC"/>
</dbReference>
<evidence type="ECO:0000313" key="9">
    <source>
        <dbReference type="Proteomes" id="UP001236559"/>
    </source>
</evidence>
<comment type="catalytic activity">
    <reaction evidence="5">
        <text>XMP + diphosphate = xanthine + 5-phospho-alpha-D-ribose 1-diphosphate</text>
        <dbReference type="Rhea" id="RHEA:10800"/>
        <dbReference type="ChEBI" id="CHEBI:17712"/>
        <dbReference type="ChEBI" id="CHEBI:33019"/>
        <dbReference type="ChEBI" id="CHEBI:57464"/>
        <dbReference type="ChEBI" id="CHEBI:58017"/>
        <dbReference type="EC" id="2.4.2.22"/>
    </reaction>
</comment>
<comment type="subunit">
    <text evidence="5">Homodimer.</text>
</comment>
<name>A0ABU0AWI2_9FIRM</name>
<proteinExistence type="inferred from homology"/>
<feature type="binding site" evidence="5">
    <location>
        <position position="157"/>
    </location>
    <ligand>
        <name>xanthine</name>
        <dbReference type="ChEBI" id="CHEBI:17712"/>
    </ligand>
</feature>
<evidence type="ECO:0000256" key="6">
    <source>
        <dbReference type="NCBIfam" id="TIGR01744"/>
    </source>
</evidence>
<keyword evidence="3 5" id="KW-0808">Transferase</keyword>
<dbReference type="InterPro" id="IPR010079">
    <property type="entry name" value="Xanthine_PRibTrfase"/>
</dbReference>
<dbReference type="Proteomes" id="UP001236559">
    <property type="component" value="Unassembled WGS sequence"/>
</dbReference>
<protein>
    <recommendedName>
        <fullName evidence="5 6">Xanthine phosphoribosyltransferase</fullName>
        <shortName evidence="5">XPRTase</shortName>
        <ecNumber evidence="5 6">2.4.2.22</ecNumber>
    </recommendedName>
</protein>
<dbReference type="EC" id="2.4.2.22" evidence="5 6"/>
<dbReference type="Gene3D" id="3.40.50.2020">
    <property type="match status" value="1"/>
</dbReference>
<evidence type="ECO:0000256" key="3">
    <source>
        <dbReference type="ARBA" id="ARBA00022679"/>
    </source>
</evidence>
<dbReference type="PANTHER" id="PTHR43864:SF1">
    <property type="entry name" value="XANTHINE PHOSPHORIBOSYLTRANSFERASE"/>
    <property type="match status" value="1"/>
</dbReference>
<dbReference type="EMBL" id="JAUSTN010000010">
    <property type="protein sequence ID" value="MDQ0275626.1"/>
    <property type="molecule type" value="Genomic_DNA"/>
</dbReference>
<feature type="binding site" evidence="5">
    <location>
        <begin position="129"/>
        <end position="133"/>
    </location>
    <ligand>
        <name>5-phospho-alpha-D-ribose 1-diphosphate</name>
        <dbReference type="ChEBI" id="CHEBI:58017"/>
    </ligand>
</feature>
<keyword evidence="9" id="KW-1185">Reference proteome</keyword>
<feature type="domain" description="Phosphoribosyltransferase" evidence="7">
    <location>
        <begin position="23"/>
        <end position="158"/>
    </location>
</feature>
<comment type="similarity">
    <text evidence="5">Belongs to the purine/pyrimidine phosphoribosyltransferase family. Xpt subfamily.</text>
</comment>
<accession>A0ABU0AWI2</accession>
<comment type="function">
    <text evidence="5">Converts the preformed base xanthine, a product of nucleic acid breakdown, to xanthosine 5'-monophosphate (XMP), so it can be reused for RNA or DNA synthesis.</text>
</comment>
<keyword evidence="1 5" id="KW-0963">Cytoplasm</keyword>
<dbReference type="InterPro" id="IPR029057">
    <property type="entry name" value="PRTase-like"/>
</dbReference>
<evidence type="ECO:0000256" key="1">
    <source>
        <dbReference type="ARBA" id="ARBA00022490"/>
    </source>
</evidence>
<dbReference type="PANTHER" id="PTHR43864">
    <property type="entry name" value="HYPOXANTHINE/GUANINE PHOSPHORIBOSYLTRANSFERASE"/>
    <property type="match status" value="1"/>
</dbReference>
<feature type="binding site" evidence="5">
    <location>
        <position position="27"/>
    </location>
    <ligand>
        <name>xanthine</name>
        <dbReference type="ChEBI" id="CHEBI:17712"/>
    </ligand>
</feature>
<evidence type="ECO:0000259" key="7">
    <source>
        <dbReference type="Pfam" id="PF00156"/>
    </source>
</evidence>
<comment type="pathway">
    <text evidence="5">Purine metabolism; XMP biosynthesis via salvage pathway; XMP from xanthine: step 1/1.</text>
</comment>
<comment type="subcellular location">
    <subcellularLocation>
        <location evidence="5">Cytoplasm</location>
    </subcellularLocation>
</comment>
<evidence type="ECO:0000313" key="8">
    <source>
        <dbReference type="EMBL" id="MDQ0275626.1"/>
    </source>
</evidence>
<dbReference type="NCBIfam" id="NF006671">
    <property type="entry name" value="PRK09219.1"/>
    <property type="match status" value="1"/>
</dbReference>
<dbReference type="InterPro" id="IPR000836">
    <property type="entry name" value="PRTase_dom"/>
</dbReference>
<keyword evidence="4 5" id="KW-0660">Purine salvage</keyword>
<dbReference type="InterPro" id="IPR050118">
    <property type="entry name" value="Pur/Pyrimidine_PRTase"/>
</dbReference>
<dbReference type="HAMAP" id="MF_01184">
    <property type="entry name" value="XPRTase"/>
    <property type="match status" value="1"/>
</dbReference>
<dbReference type="CDD" id="cd06223">
    <property type="entry name" value="PRTases_typeI"/>
    <property type="match status" value="1"/>
</dbReference>
<sequence length="193" mass="21641">MKLLEERIKKDGRILPGNIVKVDSFLNHQLDIKFLEELGREIYEHFKDRKINKILTIEASGIALATLASQNFGGVPVIFAKKEKHKNIGTDLYTAEVKSYTSSKEYRVAVSKKYLDKNDRILIIDDFLAEGQALRGLINIAKQADAEICGLSVAVEKGFQKGGDKLREEGYDLLSLAIIDSINKGEIIFRDAN</sequence>
<evidence type="ECO:0000256" key="5">
    <source>
        <dbReference type="HAMAP-Rule" id="MF_01184"/>
    </source>
</evidence>
<organism evidence="8 9">
    <name type="scientific">Peptoniphilus koenoeneniae</name>
    <dbReference type="NCBI Taxonomy" id="507751"/>
    <lineage>
        <taxon>Bacteria</taxon>
        <taxon>Bacillati</taxon>
        <taxon>Bacillota</taxon>
        <taxon>Tissierellia</taxon>
        <taxon>Tissierellales</taxon>
        <taxon>Peptoniphilaceae</taxon>
        <taxon>Peptoniphilus</taxon>
    </lineage>
</organism>
<evidence type="ECO:0000256" key="2">
    <source>
        <dbReference type="ARBA" id="ARBA00022676"/>
    </source>
</evidence>
<keyword evidence="2 5" id="KW-0328">Glycosyltransferase</keyword>
<dbReference type="NCBIfam" id="TIGR01744">
    <property type="entry name" value="XPRTase"/>
    <property type="match status" value="1"/>
</dbReference>
<reference evidence="8 9" key="1">
    <citation type="submission" date="2023-07" db="EMBL/GenBank/DDBJ databases">
        <title>Genomic Encyclopedia of Type Strains, Phase IV (KMG-IV): sequencing the most valuable type-strain genomes for metagenomic binning, comparative biology and taxonomic classification.</title>
        <authorList>
            <person name="Goeker M."/>
        </authorList>
    </citation>
    <scope>NUCLEOTIDE SEQUENCE [LARGE SCALE GENOMIC DNA]</scope>
    <source>
        <strain evidence="8 9">DSM 22616</strain>
    </source>
</reference>
<dbReference type="SUPFAM" id="SSF53271">
    <property type="entry name" value="PRTase-like"/>
    <property type="match status" value="1"/>
</dbReference>
<evidence type="ECO:0000256" key="4">
    <source>
        <dbReference type="ARBA" id="ARBA00022726"/>
    </source>
</evidence>
<gene>
    <name evidence="5" type="primary">xpt</name>
    <name evidence="8" type="ORF">J2S72_001656</name>
</gene>